<protein>
    <recommendedName>
        <fullName evidence="1">DNA-directed DNA polymerase</fullName>
        <ecNumber evidence="1">2.7.7.7</ecNumber>
    </recommendedName>
</protein>
<feature type="domain" description="Polymerase/histidinol phosphatase N-terminal" evidence="7">
    <location>
        <begin position="4"/>
        <end position="71"/>
    </location>
</feature>
<dbReference type="InterPro" id="IPR004013">
    <property type="entry name" value="PHP_dom"/>
</dbReference>
<dbReference type="SUPFAM" id="SSF47781">
    <property type="entry name" value="RuvA domain 2-like"/>
    <property type="match status" value="1"/>
</dbReference>
<evidence type="ECO:0000256" key="2">
    <source>
        <dbReference type="ARBA" id="ARBA00022679"/>
    </source>
</evidence>
<dbReference type="CDD" id="cd12113">
    <property type="entry name" value="PHP_PolIIIA_DnaE3"/>
    <property type="match status" value="1"/>
</dbReference>
<sequence length="900" mass="101232">MPFVHLHVHSHYSLLDGLPKIDDLVAYAKKQNSPAVALTDHGVLYGAVEFFQKATAAGIKPIIGVEVYVARRTRFDKEPKIDERPFHLVLLAENFIGYKNLLKLVSHSNLEGFYYRPRVDEELLSQCRDGLIALTACLQGELASAILGKINATPEEVINKHARIFGRENYFLEVQPHAKITEQVKVNDEIFKLAEKYGLQTVATNDVHYLSADDADIQDVLLAIQTRTTVNDPKRMTYKGVNVSMRPESEFREIFSEHPEVIKNTLKIAERCNFDMPLGNTQLPHFEVPADETANSYLRKLAEAGIAKRYPGQEKNSAILDRLNYEFSIIEKTGFAGYFLIVQDFVNWAKSHGVVVGPGRGSAAGSIVSYLCNITNVDPMAYDLLFERFLNPERISMPDIDLDFADTRRDDVLKYVAEKYGADHVAQIITFGTMAARAAVRDVGRVLGFPYVYCDKLAKLIPMFTTLPEALKTVPELKEIMAHDLDGKKLLNTAGRLEGVARHASVHACGVVITKNPLIEYVPLQHAGPDDDTIISQYSLHPIEDLGLLKMDFLGLRNLTVLEQTIEIVKLAQGKIYDLDRLPLEDKKVFELLQAGTTIGIFQFESSGMRRYLKELKPTSLEDLIAMVSLYRPGPIEFIPDFIARKHGRKKASYLHPKLEPILEKTYGVAVYQEQIMEIARDLAGFTLGEADVLRKAVGKKILKLLKEQREKFIKGCVKNGISKSTAEKVFDFIEPFARYGFNRSHAACYALIAYQTAYFKTHEPEAFMAALLTGDHGDIDRIAIEIDECRNMGIQVLPPDINESYSTFTAVYDPQTKKPTRTIRFGLTAIKNVGENVVKAIVHERKANGHYRSLEDLLTRVQVKDFNKKSLESLIKCGALDRFGERGQLLGNSEIILKF</sequence>
<evidence type="ECO:0000259" key="7">
    <source>
        <dbReference type="SMART" id="SM00481"/>
    </source>
</evidence>
<comment type="catalytic activity">
    <reaction evidence="6">
        <text>DNA(n) + a 2'-deoxyribonucleoside 5'-triphosphate = DNA(n+1) + diphosphate</text>
        <dbReference type="Rhea" id="RHEA:22508"/>
        <dbReference type="Rhea" id="RHEA-COMP:17339"/>
        <dbReference type="Rhea" id="RHEA-COMP:17340"/>
        <dbReference type="ChEBI" id="CHEBI:33019"/>
        <dbReference type="ChEBI" id="CHEBI:61560"/>
        <dbReference type="ChEBI" id="CHEBI:173112"/>
        <dbReference type="EC" id="2.7.7.7"/>
    </reaction>
</comment>
<dbReference type="GO" id="GO:0008408">
    <property type="term" value="F:3'-5' exonuclease activity"/>
    <property type="evidence" value="ECO:0007669"/>
    <property type="project" value="InterPro"/>
</dbReference>
<dbReference type="AlphaFoldDB" id="A0A2H0YTI5"/>
<evidence type="ECO:0000313" key="8">
    <source>
        <dbReference type="EMBL" id="PIS41062.1"/>
    </source>
</evidence>
<dbReference type="GO" id="GO:0003887">
    <property type="term" value="F:DNA-directed DNA polymerase activity"/>
    <property type="evidence" value="ECO:0007669"/>
    <property type="project" value="UniProtKB-KW"/>
</dbReference>
<dbReference type="SMART" id="SM00481">
    <property type="entry name" value="POLIIIAc"/>
    <property type="match status" value="1"/>
</dbReference>
<organism evidence="8 9">
    <name type="scientific">Candidatus Kerfeldbacteria bacterium CG08_land_8_20_14_0_20_43_14</name>
    <dbReference type="NCBI Taxonomy" id="2014246"/>
    <lineage>
        <taxon>Bacteria</taxon>
        <taxon>Candidatus Kerfeldiibacteriota</taxon>
    </lineage>
</organism>
<evidence type="ECO:0000256" key="5">
    <source>
        <dbReference type="ARBA" id="ARBA00022932"/>
    </source>
</evidence>
<comment type="caution">
    <text evidence="8">The sequence shown here is derived from an EMBL/GenBank/DDBJ whole genome shotgun (WGS) entry which is preliminary data.</text>
</comment>
<dbReference type="Pfam" id="PF14579">
    <property type="entry name" value="HHH_6"/>
    <property type="match status" value="1"/>
</dbReference>
<dbReference type="SUPFAM" id="SSF89550">
    <property type="entry name" value="PHP domain-like"/>
    <property type="match status" value="1"/>
</dbReference>
<evidence type="ECO:0000256" key="1">
    <source>
        <dbReference type="ARBA" id="ARBA00012417"/>
    </source>
</evidence>
<dbReference type="EMBL" id="PEXW01000002">
    <property type="protein sequence ID" value="PIS41062.1"/>
    <property type="molecule type" value="Genomic_DNA"/>
</dbReference>
<dbReference type="InterPro" id="IPR010994">
    <property type="entry name" value="RuvA_2-like"/>
</dbReference>
<dbReference type="Pfam" id="PF07733">
    <property type="entry name" value="DNA_pol3_alpha"/>
    <property type="match status" value="1"/>
</dbReference>
<dbReference type="EC" id="2.7.7.7" evidence="1"/>
<accession>A0A2H0YTI5</accession>
<dbReference type="InterPro" id="IPR003141">
    <property type="entry name" value="Pol/His_phosphatase_N"/>
</dbReference>
<dbReference type="Pfam" id="PF17657">
    <property type="entry name" value="DNA_pol3_finger"/>
    <property type="match status" value="1"/>
</dbReference>
<dbReference type="NCBIfam" id="NF005298">
    <property type="entry name" value="PRK06826.1"/>
    <property type="match status" value="1"/>
</dbReference>
<dbReference type="NCBIfam" id="TIGR00594">
    <property type="entry name" value="polc"/>
    <property type="match status" value="1"/>
</dbReference>
<dbReference type="Gene3D" id="1.10.10.1600">
    <property type="entry name" value="Bacterial DNA polymerase III alpha subunit, thumb domain"/>
    <property type="match status" value="1"/>
</dbReference>
<dbReference type="GO" id="GO:0006260">
    <property type="term" value="P:DNA replication"/>
    <property type="evidence" value="ECO:0007669"/>
    <property type="project" value="UniProtKB-KW"/>
</dbReference>
<dbReference type="PANTHER" id="PTHR32294">
    <property type="entry name" value="DNA POLYMERASE III SUBUNIT ALPHA"/>
    <property type="match status" value="1"/>
</dbReference>
<dbReference type="InterPro" id="IPR041931">
    <property type="entry name" value="DNA_pol3_alpha_thumb_dom"/>
</dbReference>
<evidence type="ECO:0000256" key="4">
    <source>
        <dbReference type="ARBA" id="ARBA00022705"/>
    </source>
</evidence>
<evidence type="ECO:0000313" key="9">
    <source>
        <dbReference type="Proteomes" id="UP000236845"/>
    </source>
</evidence>
<dbReference type="Gene3D" id="3.20.20.140">
    <property type="entry name" value="Metal-dependent hydrolases"/>
    <property type="match status" value="1"/>
</dbReference>
<dbReference type="InterPro" id="IPR016195">
    <property type="entry name" value="Pol/histidinol_Pase-like"/>
</dbReference>
<dbReference type="InterPro" id="IPR004805">
    <property type="entry name" value="DnaE2/DnaE/PolC"/>
</dbReference>
<keyword evidence="2" id="KW-0808">Transferase</keyword>
<feature type="non-terminal residue" evidence="8">
    <location>
        <position position="900"/>
    </location>
</feature>
<dbReference type="NCBIfam" id="NF004226">
    <property type="entry name" value="PRK05673.1"/>
    <property type="match status" value="1"/>
</dbReference>
<keyword evidence="4" id="KW-0235">DNA replication</keyword>
<dbReference type="Gene3D" id="1.10.150.870">
    <property type="match status" value="1"/>
</dbReference>
<dbReference type="PANTHER" id="PTHR32294:SF0">
    <property type="entry name" value="DNA POLYMERASE III SUBUNIT ALPHA"/>
    <property type="match status" value="1"/>
</dbReference>
<gene>
    <name evidence="8" type="ORF">COT26_00145</name>
</gene>
<reference evidence="9" key="1">
    <citation type="submission" date="2017-09" db="EMBL/GenBank/DDBJ databases">
        <title>Depth-based differentiation of microbial function through sediment-hosted aquifers and enrichment of novel symbionts in the deep terrestrial subsurface.</title>
        <authorList>
            <person name="Probst A.J."/>
            <person name="Ladd B."/>
            <person name="Jarett J.K."/>
            <person name="Geller-Mcgrath D.E."/>
            <person name="Sieber C.M.K."/>
            <person name="Emerson J.B."/>
            <person name="Anantharaman K."/>
            <person name="Thomas B.C."/>
            <person name="Malmstrom R."/>
            <person name="Stieglmeier M."/>
            <person name="Klingl A."/>
            <person name="Woyke T."/>
            <person name="Ryan C.M."/>
            <person name="Banfield J.F."/>
        </authorList>
    </citation>
    <scope>NUCLEOTIDE SEQUENCE [LARGE SCALE GENOMIC DNA]</scope>
</reference>
<dbReference type="Proteomes" id="UP000236845">
    <property type="component" value="Unassembled WGS sequence"/>
</dbReference>
<proteinExistence type="predicted"/>
<dbReference type="Pfam" id="PF02811">
    <property type="entry name" value="PHP"/>
    <property type="match status" value="1"/>
</dbReference>
<keyword evidence="5" id="KW-0239">DNA-directed DNA polymerase</keyword>
<dbReference type="InterPro" id="IPR029460">
    <property type="entry name" value="DNAPol_HHH"/>
</dbReference>
<name>A0A2H0YTI5_9BACT</name>
<dbReference type="InterPro" id="IPR011708">
    <property type="entry name" value="DNA_pol3_alpha_NTPase_dom"/>
</dbReference>
<dbReference type="InterPro" id="IPR040982">
    <property type="entry name" value="DNA_pol3_finger"/>
</dbReference>
<evidence type="ECO:0000256" key="6">
    <source>
        <dbReference type="ARBA" id="ARBA00049244"/>
    </source>
</evidence>
<keyword evidence="3" id="KW-0548">Nucleotidyltransferase</keyword>
<evidence type="ECO:0000256" key="3">
    <source>
        <dbReference type="ARBA" id="ARBA00022695"/>
    </source>
</evidence>